<evidence type="ECO:0000313" key="1">
    <source>
        <dbReference type="EMBL" id="GJD53887.1"/>
    </source>
</evidence>
<evidence type="ECO:0000313" key="2">
    <source>
        <dbReference type="Proteomes" id="UP001055167"/>
    </source>
</evidence>
<proteinExistence type="predicted"/>
<sequence length="89" mass="9851">MSDDDRPEKLVAPPIDMKALAEAVQVYLADPTTRSHEVGVFTVDLAAAVDAYPAAKRFMAEPDCDPDERRRAVTTALLMVLLRDRPLLQ</sequence>
<dbReference type="EMBL" id="BPQH01000040">
    <property type="protein sequence ID" value="GJD53887.1"/>
    <property type="molecule type" value="Genomic_DNA"/>
</dbReference>
<name>A0ABQ4RB00_9HYPH</name>
<dbReference type="Proteomes" id="UP001055167">
    <property type="component" value="Unassembled WGS sequence"/>
</dbReference>
<comment type="caution">
    <text evidence="1">The sequence shown here is derived from an EMBL/GenBank/DDBJ whole genome shotgun (WGS) entry which is preliminary data.</text>
</comment>
<accession>A0ABQ4RB00</accession>
<keyword evidence="2" id="KW-1185">Reference proteome</keyword>
<reference evidence="1" key="1">
    <citation type="journal article" date="2021" name="Front. Microbiol.">
        <title>Comprehensive Comparative Genomics and Phenotyping of Methylobacterium Species.</title>
        <authorList>
            <person name="Alessa O."/>
            <person name="Ogura Y."/>
            <person name="Fujitani Y."/>
            <person name="Takami H."/>
            <person name="Hayashi T."/>
            <person name="Sahin N."/>
            <person name="Tani A."/>
        </authorList>
    </citation>
    <scope>NUCLEOTIDE SEQUENCE</scope>
    <source>
        <strain evidence="1">KCTC 52305</strain>
    </source>
</reference>
<gene>
    <name evidence="1" type="ORF">OPKNFCMD_6666</name>
</gene>
<dbReference type="RefSeq" id="WP_128564867.1">
    <property type="nucleotide sequence ID" value="NZ_BPQH01000040.1"/>
</dbReference>
<organism evidence="1 2">
    <name type="scientific">Methylobacterium crusticola</name>
    <dbReference type="NCBI Taxonomy" id="1697972"/>
    <lineage>
        <taxon>Bacteria</taxon>
        <taxon>Pseudomonadati</taxon>
        <taxon>Pseudomonadota</taxon>
        <taxon>Alphaproteobacteria</taxon>
        <taxon>Hyphomicrobiales</taxon>
        <taxon>Methylobacteriaceae</taxon>
        <taxon>Methylobacterium</taxon>
    </lineage>
</organism>
<protein>
    <submittedName>
        <fullName evidence="1">Uncharacterized protein</fullName>
    </submittedName>
</protein>
<reference evidence="1" key="2">
    <citation type="submission" date="2021-08" db="EMBL/GenBank/DDBJ databases">
        <authorList>
            <person name="Tani A."/>
            <person name="Ola A."/>
            <person name="Ogura Y."/>
            <person name="Katsura K."/>
            <person name="Hayashi T."/>
        </authorList>
    </citation>
    <scope>NUCLEOTIDE SEQUENCE</scope>
    <source>
        <strain evidence="1">KCTC 52305</strain>
    </source>
</reference>